<name>A0A1X7RYZ8_ZYMT9</name>
<organism evidence="2 3">
    <name type="scientific">Zymoseptoria tritici (strain ST99CH_3D7)</name>
    <dbReference type="NCBI Taxonomy" id="1276538"/>
    <lineage>
        <taxon>Eukaryota</taxon>
        <taxon>Fungi</taxon>
        <taxon>Dikarya</taxon>
        <taxon>Ascomycota</taxon>
        <taxon>Pezizomycotina</taxon>
        <taxon>Dothideomycetes</taxon>
        <taxon>Dothideomycetidae</taxon>
        <taxon>Mycosphaerellales</taxon>
        <taxon>Mycosphaerellaceae</taxon>
        <taxon>Zymoseptoria</taxon>
    </lineage>
</organism>
<dbReference type="AlphaFoldDB" id="A0A1X7RYZ8"/>
<proteinExistence type="predicted"/>
<keyword evidence="3" id="KW-1185">Reference proteome</keyword>
<reference evidence="2 3" key="1">
    <citation type="submission" date="2016-06" db="EMBL/GenBank/DDBJ databases">
        <authorList>
            <person name="Kjaerup R.B."/>
            <person name="Dalgaard T.S."/>
            <person name="Juul-Madsen H.R."/>
        </authorList>
    </citation>
    <scope>NUCLEOTIDE SEQUENCE [LARGE SCALE GENOMIC DNA]</scope>
</reference>
<evidence type="ECO:0000256" key="1">
    <source>
        <dbReference type="SAM" id="MobiDB-lite"/>
    </source>
</evidence>
<evidence type="ECO:0000313" key="2">
    <source>
        <dbReference type="EMBL" id="SMQ52664.1"/>
    </source>
</evidence>
<accession>A0A1X7RYZ8</accession>
<dbReference type="EMBL" id="LT853698">
    <property type="protein sequence ID" value="SMQ52664.1"/>
    <property type="molecule type" value="Genomic_DNA"/>
</dbReference>
<feature type="compositionally biased region" description="Basic and acidic residues" evidence="1">
    <location>
        <begin position="43"/>
        <end position="52"/>
    </location>
</feature>
<feature type="region of interest" description="Disordered" evidence="1">
    <location>
        <begin position="42"/>
        <end position="79"/>
    </location>
</feature>
<sequence length="79" mass="9004">MAKEFGHVDGWKYIAFTCMRTRLPQIFTDSCAIDKLPARKTRLKIDESDGRGTKNGPTRKSTGLAHSPPWVDQEEARRK</sequence>
<gene>
    <name evidence="2" type="ORF">ZT3D7_G7817</name>
</gene>
<evidence type="ECO:0000313" key="3">
    <source>
        <dbReference type="Proteomes" id="UP000215127"/>
    </source>
</evidence>
<protein>
    <submittedName>
        <fullName evidence="2">Uncharacterized protein</fullName>
    </submittedName>
</protein>
<dbReference type="Proteomes" id="UP000215127">
    <property type="component" value="Chromosome 7"/>
</dbReference>